<gene>
    <name evidence="4" type="ORF">PV328_003025</name>
</gene>
<keyword evidence="1" id="KW-0378">Hydrolase</keyword>
<keyword evidence="5" id="KW-1185">Reference proteome</keyword>
<protein>
    <recommendedName>
        <fullName evidence="3">CMP/dCMP-type deaminase domain-containing protein</fullName>
    </recommendedName>
</protein>
<reference evidence="4" key="2">
    <citation type="submission" date="2023-03" db="EMBL/GenBank/DDBJ databases">
        <authorList>
            <person name="Inwood S.N."/>
            <person name="Skelly J.G."/>
            <person name="Guhlin J."/>
            <person name="Harrop T.W.R."/>
            <person name="Goldson S.G."/>
            <person name="Dearden P.K."/>
        </authorList>
    </citation>
    <scope>NUCLEOTIDE SEQUENCE</scope>
    <source>
        <strain evidence="4">Irish</strain>
        <tissue evidence="4">Whole body</tissue>
    </source>
</reference>
<sequence length="183" mass="20705">MEVQDSMPNDLMIKWMDVALNKAEDSLRAGEVPVGCLFIYQNEIIATGNNRVNETRNATRHAEINCIDDVIEFCSNQKLDYHEVFRNIDIVVTVEPCIMCAAALHQLQVHSIIYGCPNDRFGGCGSVFEVAPIYNSNVKIMGGVKDIEAMQLLKEFYKGTNPNVPEEKARKKRKQKNKNPEKN</sequence>
<dbReference type="InterPro" id="IPR002125">
    <property type="entry name" value="CMP_dCMP_dom"/>
</dbReference>
<dbReference type="Proteomes" id="UP001168990">
    <property type="component" value="Unassembled WGS sequence"/>
</dbReference>
<dbReference type="Pfam" id="PF00383">
    <property type="entry name" value="dCMP_cyt_deam_1"/>
    <property type="match status" value="1"/>
</dbReference>
<feature type="region of interest" description="Disordered" evidence="2">
    <location>
        <begin position="160"/>
        <end position="183"/>
    </location>
</feature>
<evidence type="ECO:0000313" key="5">
    <source>
        <dbReference type="Proteomes" id="UP001168990"/>
    </source>
</evidence>
<dbReference type="EMBL" id="JAQQBS010001422">
    <property type="protein sequence ID" value="KAK0164389.1"/>
    <property type="molecule type" value="Genomic_DNA"/>
</dbReference>
<feature type="domain" description="CMP/dCMP-type deaminase" evidence="3">
    <location>
        <begin position="10"/>
        <end position="126"/>
    </location>
</feature>
<dbReference type="PANTHER" id="PTHR11079:SF149">
    <property type="entry name" value="TRNA-SPECIFIC ADENOSINE DEAMINASE 2"/>
    <property type="match status" value="1"/>
</dbReference>
<dbReference type="GO" id="GO:0002100">
    <property type="term" value="P:tRNA wobble adenosine to inosine editing"/>
    <property type="evidence" value="ECO:0007669"/>
    <property type="project" value="InterPro"/>
</dbReference>
<dbReference type="GO" id="GO:0005737">
    <property type="term" value="C:cytoplasm"/>
    <property type="evidence" value="ECO:0007669"/>
    <property type="project" value="TreeGrafter"/>
</dbReference>
<dbReference type="AlphaFoldDB" id="A0AA39F7R5"/>
<dbReference type="PROSITE" id="PS51747">
    <property type="entry name" value="CYT_DCMP_DEAMINASES_2"/>
    <property type="match status" value="1"/>
</dbReference>
<dbReference type="PANTHER" id="PTHR11079">
    <property type="entry name" value="CYTOSINE DEAMINASE FAMILY MEMBER"/>
    <property type="match status" value="1"/>
</dbReference>
<organism evidence="4 5">
    <name type="scientific">Microctonus aethiopoides</name>
    <dbReference type="NCBI Taxonomy" id="144406"/>
    <lineage>
        <taxon>Eukaryota</taxon>
        <taxon>Metazoa</taxon>
        <taxon>Ecdysozoa</taxon>
        <taxon>Arthropoda</taxon>
        <taxon>Hexapoda</taxon>
        <taxon>Insecta</taxon>
        <taxon>Pterygota</taxon>
        <taxon>Neoptera</taxon>
        <taxon>Endopterygota</taxon>
        <taxon>Hymenoptera</taxon>
        <taxon>Apocrita</taxon>
        <taxon>Ichneumonoidea</taxon>
        <taxon>Braconidae</taxon>
        <taxon>Euphorinae</taxon>
        <taxon>Microctonus</taxon>
    </lineage>
</organism>
<evidence type="ECO:0000313" key="4">
    <source>
        <dbReference type="EMBL" id="KAK0164389.1"/>
    </source>
</evidence>
<dbReference type="CDD" id="cd01285">
    <property type="entry name" value="nucleoside_deaminase"/>
    <property type="match status" value="1"/>
</dbReference>
<proteinExistence type="predicted"/>
<dbReference type="GO" id="GO:0052717">
    <property type="term" value="F:tRNA-specific adenosine-34 deaminase activity"/>
    <property type="evidence" value="ECO:0007669"/>
    <property type="project" value="UniProtKB-EC"/>
</dbReference>
<reference evidence="4" key="1">
    <citation type="journal article" date="2023" name="bioRxiv">
        <title>Scaffold-level genome assemblies of two parasitoid biocontrol wasps reveal the parthenogenesis mechanism and an associated novel virus.</title>
        <authorList>
            <person name="Inwood S."/>
            <person name="Skelly J."/>
            <person name="Guhlin J."/>
            <person name="Harrop T."/>
            <person name="Goldson S."/>
            <person name="Dearden P."/>
        </authorList>
    </citation>
    <scope>NUCLEOTIDE SEQUENCE</scope>
    <source>
        <strain evidence="4">Irish</strain>
        <tissue evidence="4">Whole body</tissue>
    </source>
</reference>
<evidence type="ECO:0000256" key="1">
    <source>
        <dbReference type="ARBA" id="ARBA00022801"/>
    </source>
</evidence>
<dbReference type="GO" id="GO:0005634">
    <property type="term" value="C:nucleus"/>
    <property type="evidence" value="ECO:0007669"/>
    <property type="project" value="TreeGrafter"/>
</dbReference>
<evidence type="ECO:0000256" key="2">
    <source>
        <dbReference type="SAM" id="MobiDB-lite"/>
    </source>
</evidence>
<dbReference type="Gene3D" id="3.40.140.10">
    <property type="entry name" value="Cytidine Deaminase, domain 2"/>
    <property type="match status" value="1"/>
</dbReference>
<dbReference type="GO" id="GO:0046872">
    <property type="term" value="F:metal ion binding"/>
    <property type="evidence" value="ECO:0007669"/>
    <property type="project" value="UniProtKB-KW"/>
</dbReference>
<evidence type="ECO:0000259" key="3">
    <source>
        <dbReference type="PROSITE" id="PS51747"/>
    </source>
</evidence>
<name>A0AA39F7R5_9HYME</name>
<comment type="caution">
    <text evidence="4">The sequence shown here is derived from an EMBL/GenBank/DDBJ whole genome shotgun (WGS) entry which is preliminary data.</text>
</comment>
<dbReference type="InterPro" id="IPR016193">
    <property type="entry name" value="Cytidine_deaminase-like"/>
</dbReference>
<dbReference type="SUPFAM" id="SSF53927">
    <property type="entry name" value="Cytidine deaminase-like"/>
    <property type="match status" value="1"/>
</dbReference>
<accession>A0AA39F7R5</accession>